<feature type="domain" description="RING-type" evidence="16">
    <location>
        <begin position="292"/>
        <end position="328"/>
    </location>
</feature>
<keyword evidence="4" id="KW-0808">Transferase</keyword>
<organism evidence="17 18">
    <name type="scientific">Psylliodes chrysocephalus</name>
    <dbReference type="NCBI Taxonomy" id="3402493"/>
    <lineage>
        <taxon>Eukaryota</taxon>
        <taxon>Metazoa</taxon>
        <taxon>Ecdysozoa</taxon>
        <taxon>Arthropoda</taxon>
        <taxon>Hexapoda</taxon>
        <taxon>Insecta</taxon>
        <taxon>Pterygota</taxon>
        <taxon>Neoptera</taxon>
        <taxon>Endopterygota</taxon>
        <taxon>Coleoptera</taxon>
        <taxon>Polyphaga</taxon>
        <taxon>Cucujiformia</taxon>
        <taxon>Chrysomeloidea</taxon>
        <taxon>Chrysomelidae</taxon>
        <taxon>Galerucinae</taxon>
        <taxon>Alticini</taxon>
        <taxon>Psylliodes</taxon>
    </lineage>
</organism>
<evidence type="ECO:0000256" key="1">
    <source>
        <dbReference type="ARBA" id="ARBA00000900"/>
    </source>
</evidence>
<evidence type="ECO:0000256" key="15">
    <source>
        <dbReference type="SAM" id="Phobius"/>
    </source>
</evidence>
<dbReference type="OrthoDB" id="66726at2759"/>
<comment type="subcellular location">
    <subcellularLocation>
        <location evidence="2">Mitochondrion outer membrane</location>
        <topology evidence="2">Multi-pass membrane protein</topology>
    </subcellularLocation>
</comment>
<evidence type="ECO:0000256" key="6">
    <source>
        <dbReference type="ARBA" id="ARBA00022723"/>
    </source>
</evidence>
<dbReference type="InterPro" id="IPR051652">
    <property type="entry name" value="MDM2_MDM4_MUL1"/>
</dbReference>
<dbReference type="InterPro" id="IPR013083">
    <property type="entry name" value="Znf_RING/FYVE/PHD"/>
</dbReference>
<proteinExistence type="predicted"/>
<sequence>MDYIAETIALSIDSLILAACIKQFYKNKNAMAMIQGAPYLDINKDLKEIVGTHPEKKLTYVSIRGTVKPLGNPIFSNTNPNVKGVIQLLRIKEHVIQRSTAGFWADSERVIQEVHNVMPFALENKGIQIEVCDALAADVLDMDVIADNFQPTVPSVIDHIWSFFAGVRQRGVQSTEKMLRTGTVITGIGELVAGKDGNLKLQPPSNDGPFYLTNMRVTSLLKKLDGSKRNYKILCIVFGSIAVVLGGLIVRKYLRIRKEKGDAEKQRMQLELSRRERRRRIRDEDLDENQLCVVCKTNPKEMILIPCGHVCLCEDCSADITENCPICRSEINYKHVAYGI</sequence>
<evidence type="ECO:0000256" key="12">
    <source>
        <dbReference type="ARBA" id="ARBA00023128"/>
    </source>
</evidence>
<keyword evidence="8" id="KW-0833">Ubl conjugation pathway</keyword>
<keyword evidence="12" id="KW-0496">Mitochondrion</keyword>
<dbReference type="SUPFAM" id="SSF57850">
    <property type="entry name" value="RING/U-box"/>
    <property type="match status" value="1"/>
</dbReference>
<keyword evidence="9" id="KW-1000">Mitochondrion outer membrane</keyword>
<dbReference type="InterPro" id="IPR022170">
    <property type="entry name" value="MUL1-like"/>
</dbReference>
<evidence type="ECO:0000256" key="8">
    <source>
        <dbReference type="ARBA" id="ARBA00022786"/>
    </source>
</evidence>
<dbReference type="PROSITE" id="PS50089">
    <property type="entry name" value="ZF_RING_2"/>
    <property type="match status" value="1"/>
</dbReference>
<dbReference type="GO" id="GO:0061630">
    <property type="term" value="F:ubiquitin protein ligase activity"/>
    <property type="evidence" value="ECO:0007669"/>
    <property type="project" value="UniProtKB-EC"/>
</dbReference>
<evidence type="ECO:0000256" key="9">
    <source>
        <dbReference type="ARBA" id="ARBA00022787"/>
    </source>
</evidence>
<evidence type="ECO:0000256" key="10">
    <source>
        <dbReference type="ARBA" id="ARBA00022833"/>
    </source>
</evidence>
<dbReference type="AlphaFoldDB" id="A0A9P0D1M5"/>
<dbReference type="Gene3D" id="3.30.40.10">
    <property type="entry name" value="Zinc/RING finger domain, C3HC4 (zinc finger)"/>
    <property type="match status" value="1"/>
</dbReference>
<dbReference type="SMART" id="SM00184">
    <property type="entry name" value="RING"/>
    <property type="match status" value="1"/>
</dbReference>
<keyword evidence="6" id="KW-0479">Metal-binding</keyword>
<keyword evidence="7 14" id="KW-0863">Zinc-finger</keyword>
<dbReference type="EMBL" id="OV651818">
    <property type="protein sequence ID" value="CAH1112517.1"/>
    <property type="molecule type" value="Genomic_DNA"/>
</dbReference>
<keyword evidence="10" id="KW-0862">Zinc</keyword>
<dbReference type="GO" id="GO:0008270">
    <property type="term" value="F:zinc ion binding"/>
    <property type="evidence" value="ECO:0007669"/>
    <property type="project" value="UniProtKB-KW"/>
</dbReference>
<dbReference type="InterPro" id="IPR001841">
    <property type="entry name" value="Znf_RING"/>
</dbReference>
<gene>
    <name evidence="17" type="ORF">PSYICH_LOCUS12659</name>
</gene>
<evidence type="ECO:0000256" key="13">
    <source>
        <dbReference type="ARBA" id="ARBA00023136"/>
    </source>
</evidence>
<evidence type="ECO:0000256" key="7">
    <source>
        <dbReference type="ARBA" id="ARBA00022771"/>
    </source>
</evidence>
<dbReference type="EC" id="2.3.2.27" evidence="3"/>
<evidence type="ECO:0000313" key="17">
    <source>
        <dbReference type="EMBL" id="CAH1112517.1"/>
    </source>
</evidence>
<dbReference type="PANTHER" id="PTHR12183">
    <property type="entry name" value="MITOCHONDRIAL UBIQUITIN LIGASE ACTIVATOR OF NFKB 1"/>
    <property type="match status" value="1"/>
</dbReference>
<evidence type="ECO:0000256" key="2">
    <source>
        <dbReference type="ARBA" id="ARBA00004374"/>
    </source>
</evidence>
<keyword evidence="18" id="KW-1185">Reference proteome</keyword>
<keyword evidence="11 15" id="KW-1133">Transmembrane helix</keyword>
<dbReference type="Pfam" id="PF13920">
    <property type="entry name" value="zf-C3HC4_3"/>
    <property type="match status" value="1"/>
</dbReference>
<dbReference type="Proteomes" id="UP001153636">
    <property type="component" value="Chromosome 6"/>
</dbReference>
<keyword evidence="13 15" id="KW-0472">Membrane</keyword>
<keyword evidence="5 15" id="KW-0812">Transmembrane</keyword>
<name>A0A9P0D1M5_9CUCU</name>
<evidence type="ECO:0000256" key="3">
    <source>
        <dbReference type="ARBA" id="ARBA00012483"/>
    </source>
</evidence>
<dbReference type="GO" id="GO:0005741">
    <property type="term" value="C:mitochondrial outer membrane"/>
    <property type="evidence" value="ECO:0007669"/>
    <property type="project" value="UniProtKB-SubCell"/>
</dbReference>
<evidence type="ECO:0000256" key="5">
    <source>
        <dbReference type="ARBA" id="ARBA00022692"/>
    </source>
</evidence>
<dbReference type="Pfam" id="PF12483">
    <property type="entry name" value="GIDE"/>
    <property type="match status" value="1"/>
</dbReference>
<dbReference type="GO" id="GO:0016567">
    <property type="term" value="P:protein ubiquitination"/>
    <property type="evidence" value="ECO:0007669"/>
    <property type="project" value="InterPro"/>
</dbReference>
<dbReference type="PANTHER" id="PTHR12183:SF32">
    <property type="entry name" value="MITOCHONDRIAL E3 UBIQUITIN PROTEIN LIGASE 1"/>
    <property type="match status" value="1"/>
</dbReference>
<evidence type="ECO:0000313" key="18">
    <source>
        <dbReference type="Proteomes" id="UP001153636"/>
    </source>
</evidence>
<accession>A0A9P0D1M5</accession>
<evidence type="ECO:0000256" key="14">
    <source>
        <dbReference type="PROSITE-ProRule" id="PRU00175"/>
    </source>
</evidence>
<reference evidence="17" key="1">
    <citation type="submission" date="2022-01" db="EMBL/GenBank/DDBJ databases">
        <authorList>
            <person name="King R."/>
        </authorList>
    </citation>
    <scope>NUCLEOTIDE SEQUENCE</scope>
</reference>
<evidence type="ECO:0000256" key="11">
    <source>
        <dbReference type="ARBA" id="ARBA00022989"/>
    </source>
</evidence>
<evidence type="ECO:0000256" key="4">
    <source>
        <dbReference type="ARBA" id="ARBA00022679"/>
    </source>
</evidence>
<protein>
    <recommendedName>
        <fullName evidence="3">RING-type E3 ubiquitin transferase</fullName>
        <ecNumber evidence="3">2.3.2.27</ecNumber>
    </recommendedName>
</protein>
<evidence type="ECO:0000259" key="16">
    <source>
        <dbReference type="PROSITE" id="PS50089"/>
    </source>
</evidence>
<comment type="catalytic activity">
    <reaction evidence="1">
        <text>S-ubiquitinyl-[E2 ubiquitin-conjugating enzyme]-L-cysteine + [acceptor protein]-L-lysine = [E2 ubiquitin-conjugating enzyme]-L-cysteine + N(6)-ubiquitinyl-[acceptor protein]-L-lysine.</text>
        <dbReference type="EC" id="2.3.2.27"/>
    </reaction>
</comment>
<feature type="transmembrane region" description="Helical" evidence="15">
    <location>
        <begin position="231"/>
        <end position="250"/>
    </location>
</feature>
<dbReference type="CDD" id="cd16649">
    <property type="entry name" value="mRING-HC-C3HC5_CGRF1-like"/>
    <property type="match status" value="1"/>
</dbReference>